<feature type="domain" description="PPM-type phosphatase" evidence="15">
    <location>
        <begin position="740"/>
        <end position="1016"/>
    </location>
</feature>
<dbReference type="GO" id="GO:0006171">
    <property type="term" value="P:cAMP biosynthetic process"/>
    <property type="evidence" value="ECO:0007669"/>
    <property type="project" value="UniProtKB-KW"/>
</dbReference>
<evidence type="ECO:0000256" key="1">
    <source>
        <dbReference type="ARBA" id="ARBA00005381"/>
    </source>
</evidence>
<evidence type="ECO:0000256" key="4">
    <source>
        <dbReference type="ARBA" id="ARBA00022614"/>
    </source>
</evidence>
<proteinExistence type="inferred from homology"/>
<dbReference type="GO" id="GO:0035556">
    <property type="term" value="P:intracellular signal transduction"/>
    <property type="evidence" value="ECO:0007669"/>
    <property type="project" value="InterPro"/>
</dbReference>
<evidence type="ECO:0000256" key="11">
    <source>
        <dbReference type="ARBA" id="ARBA00032637"/>
    </source>
</evidence>
<keyword evidence="9" id="KW-0456">Lyase</keyword>
<evidence type="ECO:0000259" key="14">
    <source>
        <dbReference type="PROSITE" id="PS50200"/>
    </source>
</evidence>
<accession>A0A8E2DKP5</accession>
<dbReference type="PANTHER" id="PTHR45752:SF187">
    <property type="entry name" value="LEUCINE-RICH REPEAT AND IQ DOMAIN-CONTAINING PROTEIN 4"/>
    <property type="match status" value="1"/>
</dbReference>
<keyword evidence="4" id="KW-0433">Leucine-rich repeat</keyword>
<keyword evidence="5" id="KW-0479">Metal-binding</keyword>
<evidence type="ECO:0000256" key="9">
    <source>
        <dbReference type="ARBA" id="ARBA00023239"/>
    </source>
</evidence>
<dbReference type="InterPro" id="IPR001611">
    <property type="entry name" value="Leu-rich_rpt"/>
</dbReference>
<organism evidence="16 17">
    <name type="scientific">Obba rivulosa</name>
    <dbReference type="NCBI Taxonomy" id="1052685"/>
    <lineage>
        <taxon>Eukaryota</taxon>
        <taxon>Fungi</taxon>
        <taxon>Dikarya</taxon>
        <taxon>Basidiomycota</taxon>
        <taxon>Agaricomycotina</taxon>
        <taxon>Agaricomycetes</taxon>
        <taxon>Polyporales</taxon>
        <taxon>Gelatoporiaceae</taxon>
        <taxon>Obba</taxon>
    </lineage>
</organism>
<dbReference type="Proteomes" id="UP000250043">
    <property type="component" value="Unassembled WGS sequence"/>
</dbReference>
<keyword evidence="8" id="KW-0115">cAMP biosynthesis</keyword>
<gene>
    <name evidence="16" type="ORF">OBBRIDRAFT_728280</name>
</gene>
<dbReference type="Pfam" id="PF00560">
    <property type="entry name" value="LRR_1"/>
    <property type="match status" value="1"/>
</dbReference>
<dbReference type="SMART" id="SM00332">
    <property type="entry name" value="PP2Cc"/>
    <property type="match status" value="1"/>
</dbReference>
<dbReference type="PANTHER" id="PTHR45752">
    <property type="entry name" value="LEUCINE-RICH REPEAT-CONTAINING"/>
    <property type="match status" value="1"/>
</dbReference>
<dbReference type="Pfam" id="PF23010">
    <property type="entry name" value="RA_3"/>
    <property type="match status" value="1"/>
</dbReference>
<evidence type="ECO:0000256" key="7">
    <source>
        <dbReference type="ARBA" id="ARBA00022842"/>
    </source>
</evidence>
<dbReference type="SMART" id="SM00364">
    <property type="entry name" value="LRR_BAC"/>
    <property type="match status" value="10"/>
</dbReference>
<dbReference type="CDD" id="cd17214">
    <property type="entry name" value="RA_CYR1_like"/>
    <property type="match status" value="1"/>
</dbReference>
<dbReference type="SUPFAM" id="SSF55073">
    <property type="entry name" value="Nucleotide cyclase"/>
    <property type="match status" value="1"/>
</dbReference>
<dbReference type="PROSITE" id="PS51746">
    <property type="entry name" value="PPM_2"/>
    <property type="match status" value="1"/>
</dbReference>
<dbReference type="InterPro" id="IPR001054">
    <property type="entry name" value="A/G_cyclase"/>
</dbReference>
<dbReference type="SMART" id="SM00044">
    <property type="entry name" value="CYCc"/>
    <property type="match status" value="1"/>
</dbReference>
<evidence type="ECO:0000256" key="2">
    <source>
        <dbReference type="ARBA" id="ARBA00012201"/>
    </source>
</evidence>
<feature type="domain" description="Guanylate cyclase" evidence="13">
    <location>
        <begin position="1070"/>
        <end position="1206"/>
    </location>
</feature>
<reference evidence="16 17" key="1">
    <citation type="submission" date="2016-07" db="EMBL/GenBank/DDBJ databases">
        <title>Draft genome of the white-rot fungus Obba rivulosa 3A-2.</title>
        <authorList>
            <consortium name="DOE Joint Genome Institute"/>
            <person name="Miettinen O."/>
            <person name="Riley R."/>
            <person name="Acob R."/>
            <person name="Barry K."/>
            <person name="Cullen D."/>
            <person name="De Vries R."/>
            <person name="Hainaut M."/>
            <person name="Hatakka A."/>
            <person name="Henrissat B."/>
            <person name="Hilden K."/>
            <person name="Kuo R."/>
            <person name="Labutti K."/>
            <person name="Lipzen A."/>
            <person name="Makela M.R."/>
            <person name="Sandor L."/>
            <person name="Spatafora J.W."/>
            <person name="Grigoriev I.V."/>
            <person name="Hibbett D.S."/>
        </authorList>
    </citation>
    <scope>NUCLEOTIDE SEQUENCE [LARGE SCALE GENOMIC DNA]</scope>
    <source>
        <strain evidence="16 17">3A-2</strain>
    </source>
</reference>
<dbReference type="InterPro" id="IPR032675">
    <property type="entry name" value="LRR_dom_sf"/>
</dbReference>
<evidence type="ECO:0000256" key="5">
    <source>
        <dbReference type="ARBA" id="ARBA00022723"/>
    </source>
</evidence>
<dbReference type="Pfam" id="PF23598">
    <property type="entry name" value="LRR_14"/>
    <property type="match status" value="1"/>
</dbReference>
<dbReference type="Pfam" id="PF13855">
    <property type="entry name" value="LRR_8"/>
    <property type="match status" value="1"/>
</dbReference>
<dbReference type="GO" id="GO:0046872">
    <property type="term" value="F:metal ion binding"/>
    <property type="evidence" value="ECO:0007669"/>
    <property type="project" value="UniProtKB-KW"/>
</dbReference>
<evidence type="ECO:0000313" key="16">
    <source>
        <dbReference type="EMBL" id="OCH91705.1"/>
    </source>
</evidence>
<dbReference type="InterPro" id="IPR055414">
    <property type="entry name" value="LRR_R13L4/SHOC2-like"/>
</dbReference>
<evidence type="ECO:0000313" key="17">
    <source>
        <dbReference type="Proteomes" id="UP000250043"/>
    </source>
</evidence>
<dbReference type="CDD" id="cd07302">
    <property type="entry name" value="CHD"/>
    <property type="match status" value="1"/>
</dbReference>
<dbReference type="InterPro" id="IPR003591">
    <property type="entry name" value="Leu-rich_rpt_typical-subtyp"/>
</dbReference>
<dbReference type="InterPro" id="IPR050715">
    <property type="entry name" value="LRR-SigEffector_domain"/>
</dbReference>
<evidence type="ECO:0000259" key="15">
    <source>
        <dbReference type="PROSITE" id="PS51746"/>
    </source>
</evidence>
<dbReference type="InterPro" id="IPR029787">
    <property type="entry name" value="Nucleotide_cyclase"/>
</dbReference>
<comment type="similarity">
    <text evidence="1">Belongs to the adenylyl cyclase class-3 family.</text>
</comment>
<dbReference type="SUPFAM" id="SSF81606">
    <property type="entry name" value="PP2C-like"/>
    <property type="match status" value="1"/>
</dbReference>
<evidence type="ECO:0000256" key="12">
    <source>
        <dbReference type="SAM" id="MobiDB-lite"/>
    </source>
</evidence>
<protein>
    <recommendedName>
        <fullName evidence="3">Adenylate cyclase</fullName>
        <ecNumber evidence="2">4.6.1.1</ecNumber>
    </recommendedName>
    <alternativeName>
        <fullName evidence="10">ATP pyrophosphate-lyase</fullName>
    </alternativeName>
    <alternativeName>
        <fullName evidence="11">Adenylyl cyclase</fullName>
    </alternativeName>
</protein>
<dbReference type="Gene3D" id="3.60.40.10">
    <property type="entry name" value="PPM-type phosphatase domain"/>
    <property type="match status" value="1"/>
</dbReference>
<dbReference type="InterPro" id="IPR001932">
    <property type="entry name" value="PPM-type_phosphatase-like_dom"/>
</dbReference>
<dbReference type="EC" id="4.6.1.1" evidence="2"/>
<dbReference type="Gene3D" id="3.80.10.10">
    <property type="entry name" value="Ribonuclease Inhibitor"/>
    <property type="match status" value="4"/>
</dbReference>
<dbReference type="Pfam" id="PF00481">
    <property type="entry name" value="PP2C"/>
    <property type="match status" value="1"/>
</dbReference>
<dbReference type="SUPFAM" id="SSF52058">
    <property type="entry name" value="L domain-like"/>
    <property type="match status" value="2"/>
</dbReference>
<dbReference type="InterPro" id="IPR036457">
    <property type="entry name" value="PPM-type-like_dom_sf"/>
</dbReference>
<dbReference type="Gene3D" id="3.30.70.1230">
    <property type="entry name" value="Nucleotide cyclase"/>
    <property type="match status" value="1"/>
</dbReference>
<evidence type="ECO:0000256" key="8">
    <source>
        <dbReference type="ARBA" id="ARBA00022998"/>
    </source>
</evidence>
<dbReference type="InterPro" id="IPR000159">
    <property type="entry name" value="RA_dom"/>
</dbReference>
<dbReference type="InterPro" id="IPR055071">
    <property type="entry name" value="RA_PHLPP-like"/>
</dbReference>
<evidence type="ECO:0000259" key="13">
    <source>
        <dbReference type="PROSITE" id="PS50125"/>
    </source>
</evidence>
<sequence length="1421" mass="158945">MDKPAAYSSKTKYKIRIHRADNTYHVVSITLDVTVGELTPQLNKKLLLDPERETHKLYLKERGRERVLAQTEHPADIVRRRLEQAGYDVVDGLDLLGAEDIQFLMKFVYKSNLLGMAEEETRFDTFDLVDLTGRSLRTVPIALYPNADGIVSLNLSRNPMLEIPLDFIQSCTTLRELRLSHMAMKKVPQSVRHCVSLHRLDISCNRIADLNDAGLDYIPELRSLKVQNNRMENLPFYFPRLRALKDLNISNNKFKRLPAVVSKITSLVDLDISFNMIESLPDDIGQLQSLERLIIVGNQVSRFPDDVSRLQKLRMLDCRRNSISDISLVCMLPQVEQIYTDYNSIHALELSFGPSLQWLDASNNDITQLTLVPGPLGQPYRLTSLDVSYAKLSSLDELALAQLTALQTLRVDHNSLRTLPDSLGSLTMLKHLSCSNNQLYALPTSIGRLQRLEVLEAHNNDLAELPATLWNCASLQRINATSNLIASWPLPSTQSAGVGSGSISAEPSSATTRLTVYPERKASSASLMSGRFVPPLAHSLEKLYLGENQLTDVVLHPLALLKELRVLNLSFNDLQDVPPTFFKSFVRLRELYLSGNNIRVIPIDDFHYLRKLDVLFLNGNKLQTLPSALGQLKSLAVLDVGSNELRYNIHNWEFDWNWNSNPTLRYLNLSGNKRLEIKPDKGQRLSREHTEPRARSDFSELKDLKILGLMDVTTAMAENIPDENENRRVRTSGTEVNGIAYGIADTLGKTEQINMLDLVQPHFRERKNEAVFAMFGRPSHFGSNPSLNKFLHDKFLSVFQEELGKLNRHKGEEVGDAMRRAFLKLNKSLHDHLYSTSGQRKMSHVSTSTAGGIVHEISRDRTGASGIVLYVVDKRLYVANVGDSLAVISNQGNAKLLSRKHDPFDRDETSRIRSAEGWVSPKGFVNDEVDVSRSFGFYPLLPVVNARPDIHVHDLSELDEFVIIANIGLWKYVSPQTAVDIARSARSDPMIAAQKLRDFVISYGAEGTTMIMVVAVSDLLKTRSRQLTSDALLPDDGYHSPWRTPGKGGITNRGISRLEVEVPPPTGHVALVFTDIRNSTHLWEVNPGMPTAMNLHNNLLRRQLRFCGGYEVKTEGDAFMCSFPTVLSALWWCMSVQLQLLELSWPLEILECDDGKEIFDESGRLVARGLSVRMGIHCGQPVCEPDPITHRMDYFGPMVNRSARINGSAAGGQIMCSADVVREVNARIFETEPETELSYLQPAQAIEAIRRMQPVVLPVGETKLKGIEIPELLSAVYPKELAGRHGMELPDAMPTVSSSRMHFSVEQMRQLGLLCVRLEALSSGRVFKELPGRKGSTATSNPPPREDARDSSLVILGDPSLILPQVSNASDADLMLLLDSLSQRIDNALAKLALDIAYKSSRGADAQEALQRVISILYSPR</sequence>
<feature type="domain" description="Ras-associating" evidence="14">
    <location>
        <begin position="11"/>
        <end position="102"/>
    </location>
</feature>
<keyword evidence="7" id="KW-0460">Magnesium</keyword>
<dbReference type="EMBL" id="KV722381">
    <property type="protein sequence ID" value="OCH91705.1"/>
    <property type="molecule type" value="Genomic_DNA"/>
</dbReference>
<dbReference type="OrthoDB" id="2021138at2759"/>
<evidence type="ECO:0000256" key="6">
    <source>
        <dbReference type="ARBA" id="ARBA00022737"/>
    </source>
</evidence>
<name>A0A8E2DKP5_9APHY</name>
<dbReference type="GO" id="GO:0004016">
    <property type="term" value="F:adenylate cyclase activity"/>
    <property type="evidence" value="ECO:0007669"/>
    <property type="project" value="UniProtKB-EC"/>
</dbReference>
<dbReference type="PROSITE" id="PS51450">
    <property type="entry name" value="LRR"/>
    <property type="match status" value="3"/>
</dbReference>
<evidence type="ECO:0000256" key="3">
    <source>
        <dbReference type="ARBA" id="ARBA00021420"/>
    </source>
</evidence>
<dbReference type="Pfam" id="PF00211">
    <property type="entry name" value="Guanylate_cyc"/>
    <property type="match status" value="1"/>
</dbReference>
<keyword evidence="17" id="KW-1185">Reference proteome</keyword>
<dbReference type="CDD" id="cd00143">
    <property type="entry name" value="PP2Cc"/>
    <property type="match status" value="1"/>
</dbReference>
<dbReference type="PROSITE" id="PS50200">
    <property type="entry name" value="RA"/>
    <property type="match status" value="1"/>
</dbReference>
<keyword evidence="6" id="KW-0677">Repeat</keyword>
<feature type="region of interest" description="Disordered" evidence="12">
    <location>
        <begin position="1331"/>
        <end position="1350"/>
    </location>
</feature>
<dbReference type="SMART" id="SM00369">
    <property type="entry name" value="LRR_TYP"/>
    <property type="match status" value="9"/>
</dbReference>
<evidence type="ECO:0000256" key="10">
    <source>
        <dbReference type="ARBA" id="ARBA00032597"/>
    </source>
</evidence>
<dbReference type="PROSITE" id="PS50125">
    <property type="entry name" value="GUANYLATE_CYCLASE_2"/>
    <property type="match status" value="1"/>
</dbReference>